<organism evidence="1 2">
    <name type="scientific">Necator americanus</name>
    <name type="common">Human hookworm</name>
    <dbReference type="NCBI Taxonomy" id="51031"/>
    <lineage>
        <taxon>Eukaryota</taxon>
        <taxon>Metazoa</taxon>
        <taxon>Ecdysozoa</taxon>
        <taxon>Nematoda</taxon>
        <taxon>Chromadorea</taxon>
        <taxon>Rhabditida</taxon>
        <taxon>Rhabditina</taxon>
        <taxon>Rhabditomorpha</taxon>
        <taxon>Strongyloidea</taxon>
        <taxon>Ancylostomatidae</taxon>
        <taxon>Bunostominae</taxon>
        <taxon>Necator</taxon>
    </lineage>
</organism>
<sequence length="74" mass="8640">MQQIPPDSRMREETNFIGFTCAIFDLHYTPCYFGSHPIQKDENDRNEEAQQLQISEILIVARSSRCLLRPCSLH</sequence>
<gene>
    <name evidence="1" type="primary">Necator_chrIII.g13100</name>
    <name evidence="1" type="ORF">RB195_012333</name>
</gene>
<comment type="caution">
    <text evidence="1">The sequence shown here is derived from an EMBL/GenBank/DDBJ whole genome shotgun (WGS) entry which is preliminary data.</text>
</comment>
<evidence type="ECO:0000313" key="1">
    <source>
        <dbReference type="EMBL" id="KAK6746154.1"/>
    </source>
</evidence>
<evidence type="ECO:0000313" key="2">
    <source>
        <dbReference type="Proteomes" id="UP001303046"/>
    </source>
</evidence>
<dbReference type="EMBL" id="JAVFWL010000003">
    <property type="protein sequence ID" value="KAK6746154.1"/>
    <property type="molecule type" value="Genomic_DNA"/>
</dbReference>
<protein>
    <submittedName>
        <fullName evidence="1">Uncharacterized protein</fullName>
    </submittedName>
</protein>
<dbReference type="Proteomes" id="UP001303046">
    <property type="component" value="Unassembled WGS sequence"/>
</dbReference>
<name>A0ABR1D6P9_NECAM</name>
<keyword evidence="2" id="KW-1185">Reference proteome</keyword>
<accession>A0ABR1D6P9</accession>
<proteinExistence type="predicted"/>
<reference evidence="1 2" key="1">
    <citation type="submission" date="2023-08" db="EMBL/GenBank/DDBJ databases">
        <title>A Necator americanus chromosomal reference genome.</title>
        <authorList>
            <person name="Ilik V."/>
            <person name="Petrzelkova K.J."/>
            <person name="Pardy F."/>
            <person name="Fuh T."/>
            <person name="Niatou-Singa F.S."/>
            <person name="Gouil Q."/>
            <person name="Baker L."/>
            <person name="Ritchie M.E."/>
            <person name="Jex A.R."/>
            <person name="Gazzola D."/>
            <person name="Li H."/>
            <person name="Toshio Fujiwara R."/>
            <person name="Zhan B."/>
            <person name="Aroian R.V."/>
            <person name="Pafco B."/>
            <person name="Schwarz E.M."/>
        </authorList>
    </citation>
    <scope>NUCLEOTIDE SEQUENCE [LARGE SCALE GENOMIC DNA]</scope>
    <source>
        <strain evidence="1 2">Aroian</strain>
        <tissue evidence="1">Whole animal</tissue>
    </source>
</reference>